<evidence type="ECO:0000313" key="9">
    <source>
        <dbReference type="EMBL" id="PEQ25644.1"/>
    </source>
</evidence>
<dbReference type="PANTHER" id="PTHR11135">
    <property type="entry name" value="HISTONE ACETYLTRANSFERASE-RELATED"/>
    <property type="match status" value="1"/>
</dbReference>
<dbReference type="GO" id="GO:0003824">
    <property type="term" value="F:catalytic activity"/>
    <property type="evidence" value="ECO:0007669"/>
    <property type="project" value="InterPro"/>
</dbReference>
<reference evidence="8 10" key="2">
    <citation type="submission" date="2007-08" db="EMBL/GenBank/DDBJ databases">
        <authorList>
            <person name="Fulton L."/>
            <person name="Clifton S."/>
            <person name="Fulton B."/>
            <person name="Xu J."/>
            <person name="Minx P."/>
            <person name="Pepin K.H."/>
            <person name="Johnson M."/>
            <person name="Thiruvilangam P."/>
            <person name="Bhonagiri V."/>
            <person name="Nash W.E."/>
            <person name="Wang C."/>
            <person name="Mardis E.R."/>
            <person name="Wilson R.K."/>
        </authorList>
    </citation>
    <scope>NUCLEOTIDE SEQUENCE [LARGE SCALE GENOMIC DNA]</scope>
    <source>
        <strain evidence="8 10">DSM 753</strain>
    </source>
</reference>
<dbReference type="InterPro" id="IPR032432">
    <property type="entry name" value="Radical_SAM_C"/>
</dbReference>
<keyword evidence="6" id="KW-0411">Iron-sulfur</keyword>
<evidence type="ECO:0000259" key="7">
    <source>
        <dbReference type="PROSITE" id="PS51918"/>
    </source>
</evidence>
<reference evidence="9 11" key="3">
    <citation type="submission" date="2017-07" db="EMBL/GenBank/DDBJ databases">
        <title>Prevalence of linear plasmids in Cutibacterium (Propionibacterium) acnes isolates obtained from prostatic tissue.</title>
        <authorList>
            <person name="Davidsson S."/>
            <person name="Carlsson J."/>
            <person name="Molling P."/>
            <person name="Andren O."/>
            <person name="Andersson S.-O."/>
            <person name="Brzuszkiewicz E."/>
            <person name="Poehlein A."/>
            <person name="Al-Zeer M."/>
            <person name="Brinkmann V."/>
            <person name="Scavenius C."/>
            <person name="Nazipi S."/>
            <person name="Soderquist B."/>
            <person name="Bruggemann H."/>
        </authorList>
    </citation>
    <scope>NUCLEOTIDE SEQUENCE [LARGE SCALE GENOMIC DNA]</scope>
    <source>
        <strain evidence="9 11">DSM 753</strain>
    </source>
</reference>
<dbReference type="SFLD" id="SFLDG01082">
    <property type="entry name" value="B12-binding_domain_containing"/>
    <property type="match status" value="1"/>
</dbReference>
<keyword evidence="11" id="KW-1185">Reference proteome</keyword>
<feature type="domain" description="Radical SAM core" evidence="7">
    <location>
        <begin position="1"/>
        <end position="229"/>
    </location>
</feature>
<evidence type="ECO:0000256" key="6">
    <source>
        <dbReference type="ARBA" id="ARBA00023014"/>
    </source>
</evidence>
<protein>
    <submittedName>
        <fullName evidence="8">Radical SAM domain protein</fullName>
    </submittedName>
    <submittedName>
        <fullName evidence="9">Radical SAM protein</fullName>
    </submittedName>
</protein>
<evidence type="ECO:0000256" key="3">
    <source>
        <dbReference type="ARBA" id="ARBA00022691"/>
    </source>
</evidence>
<evidence type="ECO:0000256" key="2">
    <source>
        <dbReference type="ARBA" id="ARBA00022485"/>
    </source>
</evidence>
<dbReference type="PROSITE" id="PS51918">
    <property type="entry name" value="RADICAL_SAM"/>
    <property type="match status" value="1"/>
</dbReference>
<reference evidence="8 10" key="1">
    <citation type="submission" date="2007-08" db="EMBL/GenBank/DDBJ databases">
        <title>Draft genome sequence of Clostridium leptum (DSM 753).</title>
        <authorList>
            <person name="Sudarsanam P."/>
            <person name="Ley R."/>
            <person name="Guruge J."/>
            <person name="Turnbaugh P.J."/>
            <person name="Mahowald M."/>
            <person name="Liep D."/>
            <person name="Gordon J."/>
        </authorList>
    </citation>
    <scope>NUCLEOTIDE SEQUENCE [LARGE SCALE GENOMIC DNA]</scope>
    <source>
        <strain evidence="8 10">DSM 753</strain>
    </source>
</reference>
<dbReference type="InterPro" id="IPR039661">
    <property type="entry name" value="ELP3"/>
</dbReference>
<dbReference type="InterPro" id="IPR007197">
    <property type="entry name" value="rSAM"/>
</dbReference>
<dbReference type="Pfam" id="PF04055">
    <property type="entry name" value="Radical_SAM"/>
    <property type="match status" value="1"/>
</dbReference>
<sequence>MAFFIPHAGCPHQCSFCDQKSITGESRRVEPGEVAAVLEDARQALRGKQKASEIAFFGGSFTAVPPAYQESLLKAAYPFVKRGDFSGIRISTRPDAIDPPVLERLKQYGVKSIELGAQSMDDRVLVLNQRGHTAQDVVNASRMIREYGFSLGLQMMTGLYGSSPESDWQTGKKLVLCKPDCVRIYPTVVLKGTKLGEYYEAGLYSPPDAEQSIPLCAGLLRLFRQNKIDVIRLGLHDALELKRNLLAGAYHPAFREKCQSYLFYKDILARVCAMGQKPSAIEILGNPRELSQIVGQKRENIQKLREQGIDARAVPDPSIPSGEIEVKCR</sequence>
<evidence type="ECO:0000256" key="5">
    <source>
        <dbReference type="ARBA" id="ARBA00023004"/>
    </source>
</evidence>
<evidence type="ECO:0000313" key="8">
    <source>
        <dbReference type="EMBL" id="EDO60466.1"/>
    </source>
</evidence>
<dbReference type="HOGENOM" id="CLU_057482_0_0_9"/>
<dbReference type="Gene3D" id="3.80.30.20">
    <property type="entry name" value="tm_1862 like domain"/>
    <property type="match status" value="1"/>
</dbReference>
<dbReference type="SMART" id="SM00729">
    <property type="entry name" value="Elp3"/>
    <property type="match status" value="1"/>
</dbReference>
<dbReference type="InterPro" id="IPR006638">
    <property type="entry name" value="Elp3/MiaA/NifB-like_rSAM"/>
</dbReference>
<dbReference type="InterPro" id="IPR058240">
    <property type="entry name" value="rSAM_sf"/>
</dbReference>
<keyword evidence="4" id="KW-0479">Metal-binding</keyword>
<evidence type="ECO:0000313" key="11">
    <source>
        <dbReference type="Proteomes" id="UP000220611"/>
    </source>
</evidence>
<keyword evidence="3" id="KW-0949">S-adenosyl-L-methionine</keyword>
<organism evidence="8 10">
    <name type="scientific">[Clostridium] leptum DSM 753</name>
    <dbReference type="NCBI Taxonomy" id="428125"/>
    <lineage>
        <taxon>Bacteria</taxon>
        <taxon>Bacillati</taxon>
        <taxon>Bacillota</taxon>
        <taxon>Clostridia</taxon>
        <taxon>Eubacteriales</taxon>
        <taxon>Oscillospiraceae</taxon>
        <taxon>Oscillospiraceae incertae sedis</taxon>
    </lineage>
</organism>
<dbReference type="GO" id="GO:0051539">
    <property type="term" value="F:4 iron, 4 sulfur cluster binding"/>
    <property type="evidence" value="ECO:0007669"/>
    <property type="project" value="UniProtKB-KW"/>
</dbReference>
<name>A7VXG9_9FIRM</name>
<dbReference type="SFLD" id="SFLDG01086">
    <property type="entry name" value="elongater_protein-like"/>
    <property type="match status" value="1"/>
</dbReference>
<dbReference type="PANTHER" id="PTHR11135:SF0">
    <property type="entry name" value="ELONGATOR COMPLEX PROTEIN 3"/>
    <property type="match status" value="1"/>
</dbReference>
<proteinExistence type="predicted"/>
<dbReference type="SFLD" id="SFLDS00029">
    <property type="entry name" value="Radical_SAM"/>
    <property type="match status" value="1"/>
</dbReference>
<comment type="cofactor">
    <cofactor evidence="1">
        <name>[4Fe-4S] cluster</name>
        <dbReference type="ChEBI" id="CHEBI:49883"/>
    </cofactor>
</comment>
<dbReference type="eggNOG" id="COG1243">
    <property type="taxonomic scope" value="Bacteria"/>
</dbReference>
<dbReference type="SUPFAM" id="SSF102114">
    <property type="entry name" value="Radical SAM enzymes"/>
    <property type="match status" value="1"/>
</dbReference>
<dbReference type="Proteomes" id="UP000220611">
    <property type="component" value="Unassembled WGS sequence"/>
</dbReference>
<dbReference type="GO" id="GO:0046872">
    <property type="term" value="F:metal ion binding"/>
    <property type="evidence" value="ECO:0007669"/>
    <property type="project" value="UniProtKB-KW"/>
</dbReference>
<dbReference type="GO" id="GO:0002926">
    <property type="term" value="P:tRNA wobble base 5-methoxycarbonylmethyl-2-thiouridinylation"/>
    <property type="evidence" value="ECO:0007669"/>
    <property type="project" value="TreeGrafter"/>
</dbReference>
<keyword evidence="5" id="KW-0408">Iron</keyword>
<gene>
    <name evidence="9" type="ORF">CH238_01225</name>
    <name evidence="8" type="ORF">CLOLEP_03294</name>
</gene>
<evidence type="ECO:0000256" key="1">
    <source>
        <dbReference type="ARBA" id="ARBA00001966"/>
    </source>
</evidence>
<dbReference type="Pfam" id="PF16199">
    <property type="entry name" value="Radical_SAM_C"/>
    <property type="match status" value="1"/>
</dbReference>
<comment type="caution">
    <text evidence="8">The sequence shown here is derived from an EMBL/GenBank/DDBJ whole genome shotgun (WGS) entry which is preliminary data.</text>
</comment>
<dbReference type="CDD" id="cd01335">
    <property type="entry name" value="Radical_SAM"/>
    <property type="match status" value="1"/>
</dbReference>
<evidence type="ECO:0000256" key="4">
    <source>
        <dbReference type="ARBA" id="ARBA00022723"/>
    </source>
</evidence>
<dbReference type="EMBL" id="NOXF01000001">
    <property type="protein sequence ID" value="PEQ25644.1"/>
    <property type="molecule type" value="Genomic_DNA"/>
</dbReference>
<keyword evidence="2" id="KW-0004">4Fe-4S</keyword>
<dbReference type="AlphaFoldDB" id="A7VXG9"/>
<evidence type="ECO:0000313" key="10">
    <source>
        <dbReference type="Proteomes" id="UP000003490"/>
    </source>
</evidence>
<accession>A7VXG9</accession>
<dbReference type="Proteomes" id="UP000003490">
    <property type="component" value="Unassembled WGS sequence"/>
</dbReference>
<dbReference type="GO" id="GO:0005737">
    <property type="term" value="C:cytoplasm"/>
    <property type="evidence" value="ECO:0007669"/>
    <property type="project" value="TreeGrafter"/>
</dbReference>
<dbReference type="InterPro" id="IPR023404">
    <property type="entry name" value="rSAM_horseshoe"/>
</dbReference>
<dbReference type="EMBL" id="ABCB02000020">
    <property type="protein sequence ID" value="EDO60466.1"/>
    <property type="molecule type" value="Genomic_DNA"/>
</dbReference>